<comment type="catalytic activity">
    <reaction evidence="10 11">
        <text>shikimate + ATP = 3-phosphoshikimate + ADP + H(+)</text>
        <dbReference type="Rhea" id="RHEA:13121"/>
        <dbReference type="ChEBI" id="CHEBI:15378"/>
        <dbReference type="ChEBI" id="CHEBI:30616"/>
        <dbReference type="ChEBI" id="CHEBI:36208"/>
        <dbReference type="ChEBI" id="CHEBI:145989"/>
        <dbReference type="ChEBI" id="CHEBI:456216"/>
        <dbReference type="EC" id="2.7.1.71"/>
    </reaction>
</comment>
<comment type="similarity">
    <text evidence="2 11">Belongs to the shikimate kinase family.</text>
</comment>
<keyword evidence="9 11" id="KW-0057">Aromatic amino acid biosynthesis</keyword>
<sequence>MNESHPPPKNIVLIGFMGSGKSTVGRELHHRLGYPLVDMDHVIEHRAGKAITTIFAEEGEEKFRDMETRLLEELCDPAAPRRIISTGGGVIGREANRDLLRHLGYVVWLHAPVDVILERTGKNRDRPLLHTDDPRARIEALMEVRTPLYEKTAHLRVDILGLDCGELATGILESARYFFTGHL</sequence>
<dbReference type="InterPro" id="IPR031322">
    <property type="entry name" value="Shikimate/glucono_kinase"/>
</dbReference>
<dbReference type="InterPro" id="IPR027417">
    <property type="entry name" value="P-loop_NTPase"/>
</dbReference>
<evidence type="ECO:0000256" key="4">
    <source>
        <dbReference type="ARBA" id="ARBA00022605"/>
    </source>
</evidence>
<dbReference type="InterPro" id="IPR023000">
    <property type="entry name" value="Shikimate_kinase_CS"/>
</dbReference>
<evidence type="ECO:0000313" key="12">
    <source>
        <dbReference type="EMBL" id="MBK1815335.1"/>
    </source>
</evidence>
<dbReference type="GO" id="GO:0008652">
    <property type="term" value="P:amino acid biosynthetic process"/>
    <property type="evidence" value="ECO:0007669"/>
    <property type="project" value="UniProtKB-KW"/>
</dbReference>
<accession>A0A934R4Y1</accession>
<keyword evidence="4 11" id="KW-0028">Amino-acid biosynthesis</keyword>
<reference evidence="12" key="1">
    <citation type="submission" date="2021-01" db="EMBL/GenBank/DDBJ databases">
        <title>Modified the classification status of verrucomicrobia.</title>
        <authorList>
            <person name="Feng X."/>
        </authorList>
    </citation>
    <scope>NUCLEOTIDE SEQUENCE</scope>
    <source>
        <strain evidence="12">JCM 18052</strain>
    </source>
</reference>
<dbReference type="GO" id="GO:0009073">
    <property type="term" value="P:aromatic amino acid family biosynthetic process"/>
    <property type="evidence" value="ECO:0007669"/>
    <property type="project" value="UniProtKB-KW"/>
</dbReference>
<evidence type="ECO:0000313" key="13">
    <source>
        <dbReference type="Proteomes" id="UP000600139"/>
    </source>
</evidence>
<evidence type="ECO:0000256" key="2">
    <source>
        <dbReference type="ARBA" id="ARBA00006997"/>
    </source>
</evidence>
<keyword evidence="7 11" id="KW-0418">Kinase</keyword>
<comment type="subcellular location">
    <subcellularLocation>
        <location evidence="11">Cytoplasm</location>
    </subcellularLocation>
</comment>
<dbReference type="GO" id="GO:0000287">
    <property type="term" value="F:magnesium ion binding"/>
    <property type="evidence" value="ECO:0007669"/>
    <property type="project" value="UniProtKB-UniRule"/>
</dbReference>
<keyword evidence="6 11" id="KW-0547">Nucleotide-binding</keyword>
<keyword evidence="8 11" id="KW-0067">ATP-binding</keyword>
<dbReference type="CDD" id="cd00464">
    <property type="entry name" value="SK"/>
    <property type="match status" value="1"/>
</dbReference>
<dbReference type="SUPFAM" id="SSF52540">
    <property type="entry name" value="P-loop containing nucleoside triphosphate hydrolases"/>
    <property type="match status" value="1"/>
</dbReference>
<comment type="subunit">
    <text evidence="11">Monomer.</text>
</comment>
<keyword evidence="13" id="KW-1185">Reference proteome</keyword>
<dbReference type="InterPro" id="IPR000623">
    <property type="entry name" value="Shikimate_kinase/TSH1"/>
</dbReference>
<feature type="binding site" evidence="11">
    <location>
        <position position="40"/>
    </location>
    <ligand>
        <name>substrate</name>
    </ligand>
</feature>
<feature type="binding site" evidence="11">
    <location>
        <position position="22"/>
    </location>
    <ligand>
        <name>Mg(2+)</name>
        <dbReference type="ChEBI" id="CHEBI:18420"/>
    </ligand>
</feature>
<feature type="binding site" evidence="11">
    <location>
        <position position="88"/>
    </location>
    <ligand>
        <name>substrate</name>
    </ligand>
</feature>
<evidence type="ECO:0000256" key="10">
    <source>
        <dbReference type="ARBA" id="ARBA00048567"/>
    </source>
</evidence>
<comment type="caution">
    <text evidence="12">The sequence shown here is derived from an EMBL/GenBank/DDBJ whole genome shotgun (WGS) entry which is preliminary data.</text>
</comment>
<keyword evidence="11" id="KW-0479">Metal-binding</keyword>
<name>A0A934R4Y1_9BACT</name>
<protein>
    <recommendedName>
        <fullName evidence="3 11">Shikimate kinase</fullName>
        <shortName evidence="11">SK</shortName>
        <ecNumber evidence="3 11">2.7.1.71</ecNumber>
    </recommendedName>
</protein>
<dbReference type="PANTHER" id="PTHR21087">
    <property type="entry name" value="SHIKIMATE KINASE"/>
    <property type="match status" value="1"/>
</dbReference>
<dbReference type="PRINTS" id="PR01100">
    <property type="entry name" value="SHIKIMTKNASE"/>
</dbReference>
<comment type="cofactor">
    <cofactor evidence="11">
        <name>Mg(2+)</name>
        <dbReference type="ChEBI" id="CHEBI:18420"/>
    </cofactor>
    <text evidence="11">Binds 1 Mg(2+) ion per subunit.</text>
</comment>
<evidence type="ECO:0000256" key="8">
    <source>
        <dbReference type="ARBA" id="ARBA00022840"/>
    </source>
</evidence>
<keyword evidence="5 11" id="KW-0808">Transferase</keyword>
<dbReference type="Gene3D" id="3.40.50.300">
    <property type="entry name" value="P-loop containing nucleotide triphosphate hydrolases"/>
    <property type="match status" value="1"/>
</dbReference>
<keyword evidence="11" id="KW-0460">Magnesium</keyword>
<evidence type="ECO:0000256" key="11">
    <source>
        <dbReference type="HAMAP-Rule" id="MF_00109"/>
    </source>
</evidence>
<feature type="binding site" evidence="11">
    <location>
        <position position="126"/>
    </location>
    <ligand>
        <name>ATP</name>
        <dbReference type="ChEBI" id="CHEBI:30616"/>
    </ligand>
</feature>
<dbReference type="RefSeq" id="WP_200350299.1">
    <property type="nucleotide sequence ID" value="NZ_BAABHZ010000012.1"/>
</dbReference>
<dbReference type="HAMAP" id="MF_00109">
    <property type="entry name" value="Shikimate_kinase"/>
    <property type="match status" value="1"/>
</dbReference>
<dbReference type="PANTHER" id="PTHR21087:SF16">
    <property type="entry name" value="SHIKIMATE KINASE 1, CHLOROPLASTIC"/>
    <property type="match status" value="1"/>
</dbReference>
<dbReference type="Pfam" id="PF01202">
    <property type="entry name" value="SKI"/>
    <property type="match status" value="1"/>
</dbReference>
<proteinExistence type="inferred from homology"/>
<feature type="binding site" evidence="11">
    <location>
        <position position="145"/>
    </location>
    <ligand>
        <name>substrate</name>
    </ligand>
</feature>
<evidence type="ECO:0000256" key="6">
    <source>
        <dbReference type="ARBA" id="ARBA00022741"/>
    </source>
</evidence>
<dbReference type="PROSITE" id="PS01128">
    <property type="entry name" value="SHIKIMATE_KINASE"/>
    <property type="match status" value="1"/>
</dbReference>
<organism evidence="12 13">
    <name type="scientific">Luteolibacter yonseiensis</name>
    <dbReference type="NCBI Taxonomy" id="1144680"/>
    <lineage>
        <taxon>Bacteria</taxon>
        <taxon>Pseudomonadati</taxon>
        <taxon>Verrucomicrobiota</taxon>
        <taxon>Verrucomicrobiia</taxon>
        <taxon>Verrucomicrobiales</taxon>
        <taxon>Verrucomicrobiaceae</taxon>
        <taxon>Luteolibacter</taxon>
    </lineage>
</organism>
<comment type="function">
    <text evidence="11">Catalyzes the specific phosphorylation of the 3-hydroxyl group of shikimic acid using ATP as a cosubstrate.</text>
</comment>
<evidence type="ECO:0000256" key="3">
    <source>
        <dbReference type="ARBA" id="ARBA00012154"/>
    </source>
</evidence>
<comment type="pathway">
    <text evidence="1 11">Metabolic intermediate biosynthesis; chorismate biosynthesis; chorismate from D-erythrose 4-phosphate and phosphoenolpyruvate: step 5/7.</text>
</comment>
<dbReference type="GO" id="GO:0004765">
    <property type="term" value="F:shikimate kinase activity"/>
    <property type="evidence" value="ECO:0007669"/>
    <property type="project" value="UniProtKB-UniRule"/>
</dbReference>
<evidence type="ECO:0000256" key="1">
    <source>
        <dbReference type="ARBA" id="ARBA00004842"/>
    </source>
</evidence>
<dbReference type="GO" id="GO:0009423">
    <property type="term" value="P:chorismate biosynthetic process"/>
    <property type="evidence" value="ECO:0007669"/>
    <property type="project" value="UniProtKB-UniRule"/>
</dbReference>
<gene>
    <name evidence="11" type="primary">aroK</name>
    <name evidence="12" type="ORF">JIN84_06905</name>
</gene>
<dbReference type="GO" id="GO:0005829">
    <property type="term" value="C:cytosol"/>
    <property type="evidence" value="ECO:0007669"/>
    <property type="project" value="TreeGrafter"/>
</dbReference>
<feature type="binding site" evidence="11">
    <location>
        <position position="64"/>
    </location>
    <ligand>
        <name>substrate</name>
    </ligand>
</feature>
<keyword evidence="11" id="KW-0963">Cytoplasm</keyword>
<feature type="binding site" evidence="11">
    <location>
        <begin position="18"/>
        <end position="23"/>
    </location>
    <ligand>
        <name>ATP</name>
        <dbReference type="ChEBI" id="CHEBI:30616"/>
    </ligand>
</feature>
<comment type="caution">
    <text evidence="11">Lacks conserved residue(s) required for the propagation of feature annotation.</text>
</comment>
<evidence type="ECO:0000256" key="5">
    <source>
        <dbReference type="ARBA" id="ARBA00022679"/>
    </source>
</evidence>
<dbReference type="EMBL" id="JAENIK010000008">
    <property type="protein sequence ID" value="MBK1815335.1"/>
    <property type="molecule type" value="Genomic_DNA"/>
</dbReference>
<dbReference type="GO" id="GO:0005524">
    <property type="term" value="F:ATP binding"/>
    <property type="evidence" value="ECO:0007669"/>
    <property type="project" value="UniProtKB-UniRule"/>
</dbReference>
<evidence type="ECO:0000256" key="7">
    <source>
        <dbReference type="ARBA" id="ARBA00022777"/>
    </source>
</evidence>
<dbReference type="Proteomes" id="UP000600139">
    <property type="component" value="Unassembled WGS sequence"/>
</dbReference>
<evidence type="ECO:0000256" key="9">
    <source>
        <dbReference type="ARBA" id="ARBA00023141"/>
    </source>
</evidence>
<dbReference type="EC" id="2.7.1.71" evidence="3 11"/>
<dbReference type="AlphaFoldDB" id="A0A934R4Y1"/>